<dbReference type="GeneID" id="14870326"/>
<dbReference type="SUPFAM" id="SSF47473">
    <property type="entry name" value="EF-hand"/>
    <property type="match status" value="1"/>
</dbReference>
<dbReference type="Proteomes" id="UP000007797">
    <property type="component" value="Unassembled WGS sequence"/>
</dbReference>
<dbReference type="PANTHER" id="PTHR23048">
    <property type="entry name" value="MYOSIN LIGHT CHAIN 1, 3"/>
    <property type="match status" value="1"/>
</dbReference>
<dbReference type="EMBL" id="GL883018">
    <property type="protein sequence ID" value="EGG18396.1"/>
    <property type="molecule type" value="Genomic_DNA"/>
</dbReference>
<dbReference type="GO" id="GO:0005509">
    <property type="term" value="F:calcium ion binding"/>
    <property type="evidence" value="ECO:0007669"/>
    <property type="project" value="InterPro"/>
</dbReference>
<keyword evidence="4" id="KW-1185">Reference proteome</keyword>
<dbReference type="KEGG" id="dfa:DFA_03890"/>
<dbReference type="OMA" id="QKSEFRA"/>
<evidence type="ECO:0000313" key="4">
    <source>
        <dbReference type="Proteomes" id="UP000007797"/>
    </source>
</evidence>
<dbReference type="CDD" id="cd00051">
    <property type="entry name" value="EFh"/>
    <property type="match status" value="1"/>
</dbReference>
<dbReference type="PROSITE" id="PS50222">
    <property type="entry name" value="EF_HAND_2"/>
    <property type="match status" value="2"/>
</dbReference>
<dbReference type="Gene3D" id="1.10.238.10">
    <property type="entry name" value="EF-hand"/>
    <property type="match status" value="2"/>
</dbReference>
<dbReference type="InterPro" id="IPR002048">
    <property type="entry name" value="EF_hand_dom"/>
</dbReference>
<organism evidence="3 4">
    <name type="scientific">Cavenderia fasciculata</name>
    <name type="common">Slime mold</name>
    <name type="synonym">Dictyostelium fasciculatum</name>
    <dbReference type="NCBI Taxonomy" id="261658"/>
    <lineage>
        <taxon>Eukaryota</taxon>
        <taxon>Amoebozoa</taxon>
        <taxon>Evosea</taxon>
        <taxon>Eumycetozoa</taxon>
        <taxon>Dictyostelia</taxon>
        <taxon>Acytosteliales</taxon>
        <taxon>Cavenderiaceae</taxon>
        <taxon>Cavenderia</taxon>
    </lineage>
</organism>
<dbReference type="SMART" id="SM00054">
    <property type="entry name" value="EFh"/>
    <property type="match status" value="3"/>
</dbReference>
<gene>
    <name evidence="3" type="ORF">DFA_03890</name>
</gene>
<dbReference type="Pfam" id="PF13499">
    <property type="entry name" value="EF-hand_7"/>
    <property type="match status" value="1"/>
</dbReference>
<evidence type="ECO:0000259" key="2">
    <source>
        <dbReference type="PROSITE" id="PS50222"/>
    </source>
</evidence>
<dbReference type="STRING" id="1054147.F4Q0P5"/>
<feature type="domain" description="EF-hand" evidence="2">
    <location>
        <begin position="7"/>
        <end position="42"/>
    </location>
</feature>
<dbReference type="InterPro" id="IPR050230">
    <property type="entry name" value="CALM/Myosin/TropC-like"/>
</dbReference>
<protein>
    <submittedName>
        <fullName evidence="3">Calcium-binding protein</fullName>
    </submittedName>
</protein>
<dbReference type="Pfam" id="PF13202">
    <property type="entry name" value="EF-hand_5"/>
    <property type="match status" value="1"/>
</dbReference>
<dbReference type="OrthoDB" id="429467at2759"/>
<dbReference type="InterPro" id="IPR011992">
    <property type="entry name" value="EF-hand-dom_pair"/>
</dbReference>
<evidence type="ECO:0000313" key="3">
    <source>
        <dbReference type="EMBL" id="EGG18396.1"/>
    </source>
</evidence>
<keyword evidence="1" id="KW-0677">Repeat</keyword>
<dbReference type="GO" id="GO:0016460">
    <property type="term" value="C:myosin II complex"/>
    <property type="evidence" value="ECO:0007669"/>
    <property type="project" value="TreeGrafter"/>
</dbReference>
<sequence length="139" mass="15361">MDQLTEDQRSEFNTCFQQFDKDNDGRLGPKEAVMALKALGVNVPESEVGAGVDVNGFLGVVVRKLQITDPEDELKRAFNCFDTEGNGHISCAHLKQILMQLGDVLNHQEADDLIREIDTDHDGYVTSNDATKLILSKLA</sequence>
<proteinExistence type="predicted"/>
<name>F4Q0P5_CACFS</name>
<evidence type="ECO:0000256" key="1">
    <source>
        <dbReference type="ARBA" id="ARBA00022737"/>
    </source>
</evidence>
<dbReference type="PANTHER" id="PTHR23048:SF0">
    <property type="entry name" value="CALMODULIN LIKE 3"/>
    <property type="match status" value="1"/>
</dbReference>
<accession>F4Q0P5</accession>
<reference evidence="4" key="1">
    <citation type="journal article" date="2011" name="Genome Res.">
        <title>Phylogeny-wide analysis of social amoeba genomes highlights ancient origins for complex intercellular communication.</title>
        <authorList>
            <person name="Heidel A.J."/>
            <person name="Lawal H.M."/>
            <person name="Felder M."/>
            <person name="Schilde C."/>
            <person name="Helps N.R."/>
            <person name="Tunggal B."/>
            <person name="Rivero F."/>
            <person name="John U."/>
            <person name="Schleicher M."/>
            <person name="Eichinger L."/>
            <person name="Platzer M."/>
            <person name="Noegel A.A."/>
            <person name="Schaap P."/>
            <person name="Gloeckner G."/>
        </authorList>
    </citation>
    <scope>NUCLEOTIDE SEQUENCE [LARGE SCALE GENOMIC DNA]</scope>
    <source>
        <strain evidence="4">SH3</strain>
    </source>
</reference>
<dbReference type="FunFam" id="1.10.238.10:FF:000636">
    <property type="entry name" value="calmodulin-like protein 4"/>
    <property type="match status" value="1"/>
</dbReference>
<dbReference type="AlphaFoldDB" id="F4Q0P5"/>
<feature type="domain" description="EF-hand" evidence="2">
    <location>
        <begin position="69"/>
        <end position="104"/>
    </location>
</feature>
<dbReference type="RefSeq" id="XP_004366300.1">
    <property type="nucleotide sequence ID" value="XM_004366243.1"/>
</dbReference>